<accession>A0A1I2NH54</accession>
<gene>
    <name evidence="1" type="ORF">SAMN04487988_101122</name>
</gene>
<evidence type="ECO:0000313" key="2">
    <source>
        <dbReference type="Proteomes" id="UP000199642"/>
    </source>
</evidence>
<dbReference type="Proteomes" id="UP000199642">
    <property type="component" value="Unassembled WGS sequence"/>
</dbReference>
<evidence type="ECO:0000313" key="1">
    <source>
        <dbReference type="EMBL" id="SFG03092.1"/>
    </source>
</evidence>
<keyword evidence="2" id="KW-1185">Reference proteome</keyword>
<dbReference type="RefSeq" id="WP_177188394.1">
    <property type="nucleotide sequence ID" value="NZ_FOPC01000001.1"/>
</dbReference>
<organism evidence="1 2">
    <name type="scientific">Algoriphagus hitonicola</name>
    <dbReference type="NCBI Taxonomy" id="435880"/>
    <lineage>
        <taxon>Bacteria</taxon>
        <taxon>Pseudomonadati</taxon>
        <taxon>Bacteroidota</taxon>
        <taxon>Cytophagia</taxon>
        <taxon>Cytophagales</taxon>
        <taxon>Cyclobacteriaceae</taxon>
        <taxon>Algoriphagus</taxon>
    </lineage>
</organism>
<name>A0A1I2NH54_9BACT</name>
<dbReference type="InterPro" id="IPR025316">
    <property type="entry name" value="DUF4221"/>
</dbReference>
<proteinExistence type="predicted"/>
<dbReference type="Pfam" id="PF13970">
    <property type="entry name" value="DUF4221"/>
    <property type="match status" value="1"/>
</dbReference>
<sequence>MEKVYWVQSLLFLLIISGCGRNNNSSYQEFSEENHLIFSDSLKLSESGYFSLMLDQSIGQTSNSMSYSSSDDVLSIFNILNHSLYLFNGENGKISSIIPLEFEGPNGVGDLGLISSHLIKSQKEIYLYNQNIGVLFKIDSSGVILNKARVTDYRDEANLPVPYPSTMRPFYVKGDLVFFPCEINNRLSDYSSYPAVLRYDLGKKEAKSIISFSSPYNEAYWGPYYKYQPSLTFGPKNNIYVSFPIDHTIYIMDSNGDFVDSRYVGSKFMKEFEPYQEDVEYWKSVDLSVADERERIHGYSTSEYRSILYDETNSLFYRICFIRPSEEEILNEVYDFDISIIIMDKNLNKVGESVYPSSKYNFDMIFLRKGELFVKRNDLSEKIENEIVFEMLKPEKL</sequence>
<dbReference type="STRING" id="435880.SAMN04487988_101122"/>
<dbReference type="PROSITE" id="PS51257">
    <property type="entry name" value="PROKAR_LIPOPROTEIN"/>
    <property type="match status" value="1"/>
</dbReference>
<protein>
    <recommendedName>
        <fullName evidence="3">DUF4221 domain-containing protein</fullName>
    </recommendedName>
</protein>
<dbReference type="AlphaFoldDB" id="A0A1I2NH54"/>
<evidence type="ECO:0008006" key="3">
    <source>
        <dbReference type="Google" id="ProtNLM"/>
    </source>
</evidence>
<dbReference type="EMBL" id="FOPC01000001">
    <property type="protein sequence ID" value="SFG03092.1"/>
    <property type="molecule type" value="Genomic_DNA"/>
</dbReference>
<reference evidence="2" key="1">
    <citation type="submission" date="2016-10" db="EMBL/GenBank/DDBJ databases">
        <authorList>
            <person name="Varghese N."/>
            <person name="Submissions S."/>
        </authorList>
    </citation>
    <scope>NUCLEOTIDE SEQUENCE [LARGE SCALE GENOMIC DNA]</scope>
    <source>
        <strain evidence="2">DSM 19315</strain>
    </source>
</reference>
<dbReference type="SUPFAM" id="SSF63825">
    <property type="entry name" value="YWTD domain"/>
    <property type="match status" value="1"/>
</dbReference>